<dbReference type="SUPFAM" id="SSF56784">
    <property type="entry name" value="HAD-like"/>
    <property type="match status" value="1"/>
</dbReference>
<dbReference type="GO" id="GO:0005391">
    <property type="term" value="F:P-type sodium:potassium-exchanging transporter activity"/>
    <property type="evidence" value="ECO:0007669"/>
    <property type="project" value="TreeGrafter"/>
</dbReference>
<gene>
    <name evidence="3" type="ORF">SpAn4DRAFT_0281</name>
</gene>
<evidence type="ECO:0000256" key="1">
    <source>
        <dbReference type="ARBA" id="ARBA00004651"/>
    </source>
</evidence>
<dbReference type="GO" id="GO:1990573">
    <property type="term" value="P:potassium ion import across plasma membrane"/>
    <property type="evidence" value="ECO:0007669"/>
    <property type="project" value="TreeGrafter"/>
</dbReference>
<evidence type="ECO:0000313" key="4">
    <source>
        <dbReference type="Proteomes" id="UP000049855"/>
    </source>
</evidence>
<dbReference type="GO" id="GO:0000166">
    <property type="term" value="F:nucleotide binding"/>
    <property type="evidence" value="ECO:0007669"/>
    <property type="project" value="InterPro"/>
</dbReference>
<comment type="subcellular location">
    <subcellularLocation>
        <location evidence="1">Cell membrane</location>
        <topology evidence="1">Multi-pass membrane protein</topology>
    </subcellularLocation>
</comment>
<dbReference type="GO" id="GO:0030007">
    <property type="term" value="P:intracellular potassium ion homeostasis"/>
    <property type="evidence" value="ECO:0007669"/>
    <property type="project" value="TreeGrafter"/>
</dbReference>
<dbReference type="Gene3D" id="3.40.1110.10">
    <property type="entry name" value="Calcium-transporting ATPase, cytoplasmic domain N"/>
    <property type="match status" value="1"/>
</dbReference>
<dbReference type="PRINTS" id="PR00119">
    <property type="entry name" value="CATATPASE"/>
</dbReference>
<dbReference type="Gene3D" id="3.40.50.1000">
    <property type="entry name" value="HAD superfamily/HAD-like"/>
    <property type="match status" value="1"/>
</dbReference>
<dbReference type="EC" id="3.6.3.8" evidence="3"/>
<evidence type="ECO:0000313" key="3">
    <source>
        <dbReference type="EMBL" id="CQR73819.1"/>
    </source>
</evidence>
<dbReference type="GO" id="GO:0016787">
    <property type="term" value="F:hydrolase activity"/>
    <property type="evidence" value="ECO:0007669"/>
    <property type="project" value="UniProtKB-KW"/>
</dbReference>
<dbReference type="Proteomes" id="UP000049855">
    <property type="component" value="Unassembled WGS sequence"/>
</dbReference>
<dbReference type="GO" id="GO:0006883">
    <property type="term" value="P:intracellular sodium ion homeostasis"/>
    <property type="evidence" value="ECO:0007669"/>
    <property type="project" value="TreeGrafter"/>
</dbReference>
<dbReference type="RefSeq" id="WP_021171075.1">
    <property type="nucleotide sequence ID" value="NZ_CTRP01000014.1"/>
</dbReference>
<dbReference type="InterPro" id="IPR036412">
    <property type="entry name" value="HAD-like_sf"/>
</dbReference>
<sequence length="65" mass="6802">MQLCGLIGLADPPRDSVKQDIETCTEAGVRIVMITGDNGNTASAIAKKLVCLTATKLSPVMSLIK</sequence>
<reference evidence="4" key="1">
    <citation type="submission" date="2015-03" db="EMBL/GenBank/DDBJ databases">
        <authorList>
            <person name="Nijsse Bart"/>
        </authorList>
    </citation>
    <scope>NUCLEOTIDE SEQUENCE [LARGE SCALE GENOMIC DNA]</scope>
</reference>
<dbReference type="InterPro" id="IPR023214">
    <property type="entry name" value="HAD_sf"/>
</dbReference>
<dbReference type="AlphaFoldDB" id="A0A0U1L3B0"/>
<proteinExistence type="predicted"/>
<dbReference type="InterPro" id="IPR023299">
    <property type="entry name" value="ATPase_P-typ_cyto_dom_N"/>
</dbReference>
<dbReference type="EMBL" id="CTRP01000014">
    <property type="protein sequence ID" value="CQR73819.1"/>
    <property type="molecule type" value="Genomic_DNA"/>
</dbReference>
<keyword evidence="2" id="KW-1003">Cell membrane</keyword>
<name>A0A0U1L3B0_9FIRM</name>
<keyword evidence="2" id="KW-0472">Membrane</keyword>
<dbReference type="PANTHER" id="PTHR43294:SF21">
    <property type="entry name" value="CATION TRANSPORTING ATPASE"/>
    <property type="match status" value="1"/>
</dbReference>
<protein>
    <submittedName>
        <fullName evidence="3">ATPase, P-type (Transporting), HAD superfamily, subfamily IC</fullName>
        <ecNumber evidence="3">3.6.3.8</ecNumber>
    </submittedName>
</protein>
<organism evidence="3 4">
    <name type="scientific">Sporomusa ovata</name>
    <dbReference type="NCBI Taxonomy" id="2378"/>
    <lineage>
        <taxon>Bacteria</taxon>
        <taxon>Bacillati</taxon>
        <taxon>Bacillota</taxon>
        <taxon>Negativicutes</taxon>
        <taxon>Selenomonadales</taxon>
        <taxon>Sporomusaceae</taxon>
        <taxon>Sporomusa</taxon>
    </lineage>
</organism>
<dbReference type="InterPro" id="IPR050510">
    <property type="entry name" value="Cation_transp_ATPase_P-type"/>
</dbReference>
<keyword evidence="4" id="KW-1185">Reference proteome</keyword>
<dbReference type="PANTHER" id="PTHR43294">
    <property type="entry name" value="SODIUM/POTASSIUM-TRANSPORTING ATPASE SUBUNIT ALPHA"/>
    <property type="match status" value="1"/>
</dbReference>
<dbReference type="GO" id="GO:0036376">
    <property type="term" value="P:sodium ion export across plasma membrane"/>
    <property type="evidence" value="ECO:0007669"/>
    <property type="project" value="TreeGrafter"/>
</dbReference>
<dbReference type="GO" id="GO:0005886">
    <property type="term" value="C:plasma membrane"/>
    <property type="evidence" value="ECO:0007669"/>
    <property type="project" value="UniProtKB-SubCell"/>
</dbReference>
<evidence type="ECO:0000256" key="2">
    <source>
        <dbReference type="ARBA" id="ARBA00022475"/>
    </source>
</evidence>
<accession>A0A0U1L3B0</accession>
<dbReference type="GO" id="GO:1902600">
    <property type="term" value="P:proton transmembrane transport"/>
    <property type="evidence" value="ECO:0007669"/>
    <property type="project" value="TreeGrafter"/>
</dbReference>
<keyword evidence="3" id="KW-0378">Hydrolase</keyword>